<sequence length="107" mass="12129">MINYLEEHYSRKSLSVRIKENRDTFCAHLEDKLFTEDSVTGNGSGSYTFDQIKAEQNLVSNWELLREAKSALSTDFDPLTAGPEACDVLIRCYLLPEAIDLALQKLL</sequence>
<gene>
    <name evidence="1" type="ORF">H9948_11510</name>
</gene>
<proteinExistence type="predicted"/>
<dbReference type="EMBL" id="DWYW01000269">
    <property type="protein sequence ID" value="HJA91405.1"/>
    <property type="molecule type" value="Genomic_DNA"/>
</dbReference>
<dbReference type="Proteomes" id="UP000886856">
    <property type="component" value="Unassembled WGS sequence"/>
</dbReference>
<protein>
    <submittedName>
        <fullName evidence="1">Uncharacterized protein</fullName>
    </submittedName>
</protein>
<organism evidence="1 2">
    <name type="scientific">Candidatus Jeotgalibaca merdavium</name>
    <dbReference type="NCBI Taxonomy" id="2838627"/>
    <lineage>
        <taxon>Bacteria</taxon>
        <taxon>Bacillati</taxon>
        <taxon>Bacillota</taxon>
        <taxon>Bacilli</taxon>
        <taxon>Lactobacillales</taxon>
        <taxon>Carnobacteriaceae</taxon>
        <taxon>Jeotgalibaca</taxon>
    </lineage>
</organism>
<comment type="caution">
    <text evidence="1">The sequence shown here is derived from an EMBL/GenBank/DDBJ whole genome shotgun (WGS) entry which is preliminary data.</text>
</comment>
<evidence type="ECO:0000313" key="2">
    <source>
        <dbReference type="Proteomes" id="UP000886856"/>
    </source>
</evidence>
<accession>A0A9D2I320</accession>
<name>A0A9D2I320_9LACT</name>
<reference evidence="1" key="2">
    <citation type="submission" date="2021-04" db="EMBL/GenBank/DDBJ databases">
        <authorList>
            <person name="Gilroy R."/>
        </authorList>
    </citation>
    <scope>NUCLEOTIDE SEQUENCE</scope>
    <source>
        <strain evidence="1">CHK171-505</strain>
    </source>
</reference>
<evidence type="ECO:0000313" key="1">
    <source>
        <dbReference type="EMBL" id="HJA91405.1"/>
    </source>
</evidence>
<dbReference type="AlphaFoldDB" id="A0A9D2I320"/>
<reference evidence="1" key="1">
    <citation type="journal article" date="2021" name="PeerJ">
        <title>Extensive microbial diversity within the chicken gut microbiome revealed by metagenomics and culture.</title>
        <authorList>
            <person name="Gilroy R."/>
            <person name="Ravi A."/>
            <person name="Getino M."/>
            <person name="Pursley I."/>
            <person name="Horton D.L."/>
            <person name="Alikhan N.F."/>
            <person name="Baker D."/>
            <person name="Gharbi K."/>
            <person name="Hall N."/>
            <person name="Watson M."/>
            <person name="Adriaenssens E.M."/>
            <person name="Foster-Nyarko E."/>
            <person name="Jarju S."/>
            <person name="Secka A."/>
            <person name="Antonio M."/>
            <person name="Oren A."/>
            <person name="Chaudhuri R.R."/>
            <person name="La Ragione R."/>
            <person name="Hildebrand F."/>
            <person name="Pallen M.J."/>
        </authorList>
    </citation>
    <scope>NUCLEOTIDE SEQUENCE</scope>
    <source>
        <strain evidence="1">CHK171-505</strain>
    </source>
</reference>